<evidence type="ECO:0000256" key="7">
    <source>
        <dbReference type="ARBA" id="ARBA00023146"/>
    </source>
</evidence>
<dbReference type="Pfam" id="PF00587">
    <property type="entry name" value="tRNA-synt_2b"/>
    <property type="match status" value="1"/>
</dbReference>
<evidence type="ECO:0000256" key="2">
    <source>
        <dbReference type="ARBA" id="ARBA00022490"/>
    </source>
</evidence>
<dbReference type="RefSeq" id="WP_106087678.1">
    <property type="nucleotide sequence ID" value="NZ_PVNL01000014.1"/>
</dbReference>
<keyword evidence="4" id="KW-0547">Nucleotide-binding</keyword>
<dbReference type="PROSITE" id="PS50862">
    <property type="entry name" value="AA_TRNA_LIGASE_II"/>
    <property type="match status" value="1"/>
</dbReference>
<gene>
    <name evidence="13" type="primary">serS</name>
    <name evidence="13" type="ORF">ENSA7_05900</name>
</gene>
<evidence type="ECO:0000256" key="10">
    <source>
        <dbReference type="PIRSR" id="PIRSR001529-2"/>
    </source>
</evidence>
<evidence type="ECO:0000313" key="13">
    <source>
        <dbReference type="EMBL" id="PRQ09674.1"/>
    </source>
</evidence>
<comment type="caution">
    <text evidence="13">The sequence shown here is derived from an EMBL/GenBank/DDBJ whole genome shotgun (WGS) entry which is preliminary data.</text>
</comment>
<feature type="site" description="Important for serine binding" evidence="9">
    <location>
        <position position="413"/>
    </location>
</feature>
<dbReference type="InterPro" id="IPR015866">
    <property type="entry name" value="Ser-tRNA-synth_1_N"/>
</dbReference>
<dbReference type="PRINTS" id="PR00981">
    <property type="entry name" value="TRNASYNTHSER"/>
</dbReference>
<feature type="compositionally biased region" description="Basic and acidic residues" evidence="11">
    <location>
        <begin position="96"/>
        <end position="108"/>
    </location>
</feature>
<dbReference type="PANTHER" id="PTHR11778">
    <property type="entry name" value="SERYL-TRNA SYNTHETASE"/>
    <property type="match status" value="1"/>
</dbReference>
<proteinExistence type="predicted"/>
<evidence type="ECO:0000256" key="8">
    <source>
        <dbReference type="NCBIfam" id="TIGR00414"/>
    </source>
</evidence>
<dbReference type="AlphaFoldDB" id="A0A2S9YX65"/>
<accession>A0A2S9YX65</accession>
<dbReference type="InterPro" id="IPR042103">
    <property type="entry name" value="SerRS_1_N_sf"/>
</dbReference>
<protein>
    <recommendedName>
        <fullName evidence="1 8">Serine--tRNA ligase</fullName>
        <ecNumber evidence="1 8">6.1.1.11</ecNumber>
    </recommendedName>
</protein>
<dbReference type="NCBIfam" id="TIGR00414">
    <property type="entry name" value="serS"/>
    <property type="match status" value="1"/>
</dbReference>
<evidence type="ECO:0000256" key="9">
    <source>
        <dbReference type="PIRSR" id="PIRSR001529-1"/>
    </source>
</evidence>
<feature type="binding site" evidence="10">
    <location>
        <begin position="284"/>
        <end position="286"/>
    </location>
    <ligand>
        <name>ATP</name>
        <dbReference type="ChEBI" id="CHEBI:30616"/>
    </ligand>
</feature>
<feature type="binding site" evidence="9">
    <location>
        <position position="284"/>
    </location>
    <ligand>
        <name>L-serine</name>
        <dbReference type="ChEBI" id="CHEBI:33384"/>
    </ligand>
</feature>
<evidence type="ECO:0000313" key="14">
    <source>
        <dbReference type="Proteomes" id="UP000238823"/>
    </source>
</evidence>
<evidence type="ECO:0000256" key="4">
    <source>
        <dbReference type="ARBA" id="ARBA00022741"/>
    </source>
</evidence>
<name>A0A2S9YX65_9BACT</name>
<feature type="domain" description="Aminoacyl-transfer RNA synthetases class-II family profile" evidence="12">
    <location>
        <begin position="161"/>
        <end position="438"/>
    </location>
</feature>
<evidence type="ECO:0000259" key="12">
    <source>
        <dbReference type="PROSITE" id="PS50862"/>
    </source>
</evidence>
<dbReference type="Pfam" id="PF02403">
    <property type="entry name" value="Seryl_tRNA_N"/>
    <property type="match status" value="1"/>
</dbReference>
<dbReference type="SUPFAM" id="SSF46589">
    <property type="entry name" value="tRNA-binding arm"/>
    <property type="match status" value="1"/>
</dbReference>
<keyword evidence="3 13" id="KW-0436">Ligase</keyword>
<feature type="binding site" evidence="9">
    <location>
        <position position="411"/>
    </location>
    <ligand>
        <name>L-serine</name>
        <dbReference type="ChEBI" id="CHEBI:33384"/>
    </ligand>
</feature>
<feature type="binding site" evidence="10">
    <location>
        <begin position="300"/>
        <end position="303"/>
    </location>
    <ligand>
        <name>ATP</name>
        <dbReference type="ChEBI" id="CHEBI:30616"/>
    </ligand>
</feature>
<keyword evidence="6" id="KW-0648">Protein biosynthesis</keyword>
<reference evidence="13 14" key="1">
    <citation type="submission" date="2018-03" db="EMBL/GenBank/DDBJ databases">
        <title>Draft Genome Sequences of the Obligatory Marine Myxobacteria Enhygromyxa salina SWB007.</title>
        <authorList>
            <person name="Poehlein A."/>
            <person name="Moghaddam J.A."/>
            <person name="Harms H."/>
            <person name="Alanjari M."/>
            <person name="Koenig G.M."/>
            <person name="Daniel R."/>
            <person name="Schaeberle T.F."/>
        </authorList>
    </citation>
    <scope>NUCLEOTIDE SEQUENCE [LARGE SCALE GENOMIC DNA]</scope>
    <source>
        <strain evidence="13 14">SWB007</strain>
    </source>
</reference>
<sequence length="457" mass="50884">MLDIKLLRDDPERIAQNLRDRGTRVFADLVDTPESDWAAQTIARLASLDERYRDLLSAAEDLRREQNENSAATKAVAKLPKDQQAAARAPLIEAGRAMRDREKQLRDDTDAALRARDEAWSLVPNLTHPDTPRGHRDADHAELHQWGQRRDFAAEGFVPKDHLELAEALDLVDFASGAKVVGQKFYYLVNEAVLLDMALQRHALEVARKHGFKLHTTPDLARVEILDGLGFNPRGESTQVYSIANSDLCLVGTAEITLGGMLADEILDAERLPLLVAGLSHCFRTEAGSHGQESRGLYRVHQFTKVELFAFTAGELEISEAMHARLRDIEEEIFQSLGLPYRVIDIASGDLGGPAYRKFDLEAWMPGRGDWGEITSTSNCTDYQARRLKIRYRPEPVDGKKQKPRMVHMLNGTAVATSRALVAVLENYQQADGSVVVPEVLRPLCGFDRIGPARPAA</sequence>
<dbReference type="InterPro" id="IPR002317">
    <property type="entry name" value="Ser-tRNA-ligase_type_1"/>
</dbReference>
<dbReference type="GO" id="GO:0005737">
    <property type="term" value="C:cytoplasm"/>
    <property type="evidence" value="ECO:0007669"/>
    <property type="project" value="UniProtKB-UniRule"/>
</dbReference>
<dbReference type="Proteomes" id="UP000238823">
    <property type="component" value="Unassembled WGS sequence"/>
</dbReference>
<dbReference type="Gene3D" id="1.10.287.40">
    <property type="entry name" value="Serine-tRNA synthetase, tRNA binding domain"/>
    <property type="match status" value="1"/>
</dbReference>
<dbReference type="InterPro" id="IPR002314">
    <property type="entry name" value="aa-tRNA-synt_IIb"/>
</dbReference>
<keyword evidence="7" id="KW-0030">Aminoacyl-tRNA synthetase</keyword>
<dbReference type="PIRSF" id="PIRSF001529">
    <property type="entry name" value="Ser-tRNA-synth_IIa"/>
    <property type="match status" value="1"/>
</dbReference>
<dbReference type="GO" id="GO:0005524">
    <property type="term" value="F:ATP binding"/>
    <property type="evidence" value="ECO:0007669"/>
    <property type="project" value="UniProtKB-KW"/>
</dbReference>
<feature type="region of interest" description="Disordered" evidence="11">
    <location>
        <begin position="74"/>
        <end position="108"/>
    </location>
</feature>
<keyword evidence="5 10" id="KW-0067">ATP-binding</keyword>
<dbReference type="GO" id="GO:0006434">
    <property type="term" value="P:seryl-tRNA aminoacylation"/>
    <property type="evidence" value="ECO:0007669"/>
    <property type="project" value="UniProtKB-UniRule"/>
</dbReference>
<keyword evidence="2" id="KW-0963">Cytoplasm</keyword>
<dbReference type="GO" id="GO:0004828">
    <property type="term" value="F:serine-tRNA ligase activity"/>
    <property type="evidence" value="ECO:0007669"/>
    <property type="project" value="UniProtKB-UniRule"/>
</dbReference>
<dbReference type="SUPFAM" id="SSF55681">
    <property type="entry name" value="Class II aaRS and biotin synthetases"/>
    <property type="match status" value="1"/>
</dbReference>
<evidence type="ECO:0000256" key="5">
    <source>
        <dbReference type="ARBA" id="ARBA00022840"/>
    </source>
</evidence>
<dbReference type="Gene3D" id="3.30.930.10">
    <property type="entry name" value="Bira Bifunctional Protein, Domain 2"/>
    <property type="match status" value="1"/>
</dbReference>
<feature type="binding site" evidence="9">
    <location>
        <position position="307"/>
    </location>
    <ligand>
        <name>L-serine</name>
        <dbReference type="ChEBI" id="CHEBI:33384"/>
    </ligand>
</feature>
<dbReference type="OrthoDB" id="9804647at2"/>
<dbReference type="InterPro" id="IPR033729">
    <property type="entry name" value="SerRS_core"/>
</dbReference>
<evidence type="ECO:0000256" key="6">
    <source>
        <dbReference type="ARBA" id="ARBA00022917"/>
    </source>
</evidence>
<evidence type="ECO:0000256" key="11">
    <source>
        <dbReference type="SAM" id="MobiDB-lite"/>
    </source>
</evidence>
<dbReference type="InterPro" id="IPR006195">
    <property type="entry name" value="aa-tRNA-synth_II"/>
</dbReference>
<dbReference type="InterPro" id="IPR045864">
    <property type="entry name" value="aa-tRNA-synth_II/BPL/LPL"/>
</dbReference>
<evidence type="ECO:0000256" key="3">
    <source>
        <dbReference type="ARBA" id="ARBA00022598"/>
    </source>
</evidence>
<dbReference type="InterPro" id="IPR010978">
    <property type="entry name" value="tRNA-bd_arm"/>
</dbReference>
<feature type="binding site" evidence="10">
    <location>
        <begin position="373"/>
        <end position="376"/>
    </location>
    <ligand>
        <name>ATP</name>
        <dbReference type="ChEBI" id="CHEBI:30616"/>
    </ligand>
</feature>
<organism evidence="13 14">
    <name type="scientific">Enhygromyxa salina</name>
    <dbReference type="NCBI Taxonomy" id="215803"/>
    <lineage>
        <taxon>Bacteria</taxon>
        <taxon>Pseudomonadati</taxon>
        <taxon>Myxococcota</taxon>
        <taxon>Polyangia</taxon>
        <taxon>Nannocystales</taxon>
        <taxon>Nannocystaceae</taxon>
        <taxon>Enhygromyxa</taxon>
    </lineage>
</organism>
<dbReference type="EC" id="6.1.1.11" evidence="1 8"/>
<dbReference type="CDD" id="cd00770">
    <property type="entry name" value="SerRS_core"/>
    <property type="match status" value="1"/>
</dbReference>
<dbReference type="EMBL" id="PVNL01000014">
    <property type="protein sequence ID" value="PRQ09674.1"/>
    <property type="molecule type" value="Genomic_DNA"/>
</dbReference>
<evidence type="ECO:0000256" key="1">
    <source>
        <dbReference type="ARBA" id="ARBA00012840"/>
    </source>
</evidence>
<feature type="binding site" evidence="9">
    <location>
        <position position="253"/>
    </location>
    <ligand>
        <name>L-serine</name>
        <dbReference type="ChEBI" id="CHEBI:33384"/>
    </ligand>
</feature>